<reference evidence="3 4" key="1">
    <citation type="submission" date="2009-07" db="EMBL/GenBank/DDBJ databases">
        <authorList>
            <person name="Madupu R."/>
            <person name="Sebastian Y."/>
            <person name="Durkin A.S."/>
            <person name="Torralba M."/>
            <person name="Methe B."/>
            <person name="Sutton G.G."/>
            <person name="Strausberg R.L."/>
            <person name="Nelson K.E."/>
        </authorList>
    </citation>
    <scope>NUCLEOTIDE SEQUENCE [LARGE SCALE GENOMIC DNA]</scope>
    <source>
        <strain evidence="3 4">RM3268</strain>
    </source>
</reference>
<dbReference type="SUPFAM" id="SSF56300">
    <property type="entry name" value="Metallo-dependent phosphatases"/>
    <property type="match status" value="2"/>
</dbReference>
<evidence type="ECO:0000313" key="3">
    <source>
        <dbReference type="EMBL" id="EEV17480.1"/>
    </source>
</evidence>
<name>C8PI90_9BACT</name>
<gene>
    <name evidence="3" type="ORF">CAMGR0001_0071</name>
</gene>
<evidence type="ECO:0000256" key="1">
    <source>
        <dbReference type="ARBA" id="ARBA00008950"/>
    </source>
</evidence>
<dbReference type="STRING" id="824.CGRAC_0106"/>
<accession>C8PI90</accession>
<dbReference type="Gene3D" id="3.60.21.10">
    <property type="match status" value="2"/>
</dbReference>
<dbReference type="PANTHER" id="PTHR43165">
    <property type="entry name" value="METALLOPHOSPHOESTERASE"/>
    <property type="match status" value="1"/>
</dbReference>
<dbReference type="PANTHER" id="PTHR43165:SF1">
    <property type="entry name" value="PHOSPHODIESTERASE MJ0936"/>
    <property type="match status" value="1"/>
</dbReference>
<evidence type="ECO:0000313" key="4">
    <source>
        <dbReference type="Proteomes" id="UP000005709"/>
    </source>
</evidence>
<dbReference type="InterPro" id="IPR024654">
    <property type="entry name" value="Calcineurin-like_PHP_lpxH"/>
</dbReference>
<proteinExistence type="inferred from homology"/>
<organism evidence="3 4">
    <name type="scientific">Campylobacter gracilis RM3268</name>
    <dbReference type="NCBI Taxonomy" id="553220"/>
    <lineage>
        <taxon>Bacteria</taxon>
        <taxon>Pseudomonadati</taxon>
        <taxon>Campylobacterota</taxon>
        <taxon>Epsilonproteobacteria</taxon>
        <taxon>Campylobacterales</taxon>
        <taxon>Campylobacteraceae</taxon>
        <taxon>Campylobacter</taxon>
    </lineage>
</organism>
<dbReference type="OrthoDB" id="9785951at2"/>
<dbReference type="RefSeq" id="WP_005871525.1">
    <property type="nucleotide sequence ID" value="NZ_ACYG01000025.1"/>
</dbReference>
<sequence>MIIGVISDSHPETEVAASAIEWLLARGADLLVHAEGIVAIETLRLLRQSGKPYFAVLGNNDEALTEFKNEFNLRSEPFCTEFAGLRLKIMHHPFYLFDEEPAAQNEADGLNLDADLGAGADRAVNFRRDFGADPVKNSSFNDEVSYGTNSGSNCRADRREILISNSKTADRAANLDANSNGADDEILNGTCRADENFKNIRSASANFKSGQSASLNVSLGLNAGADMNSNANLDLSLDADLASSPNADLNSNVNANLADNTSPDMKSKASSSTDCAVNLTAPSLSANLSTPNSCVNLAALNLGSNLTASSDPNTSDESKNRDPCGCGADKISTIKIYGHTHFFAAAVDKNGTLVLNPGEICGRKKRLFEFAYIVAQGGKFRVFHVCAAPEKILKWREREIKL</sequence>
<dbReference type="Proteomes" id="UP000005709">
    <property type="component" value="Unassembled WGS sequence"/>
</dbReference>
<protein>
    <recommendedName>
        <fullName evidence="2">Calcineurin-like phosphoesterase domain-containing protein</fullName>
    </recommendedName>
</protein>
<dbReference type="eggNOG" id="COG0622">
    <property type="taxonomic scope" value="Bacteria"/>
</dbReference>
<dbReference type="EMBL" id="ACYG01000025">
    <property type="protein sequence ID" value="EEV17480.1"/>
    <property type="molecule type" value="Genomic_DNA"/>
</dbReference>
<evidence type="ECO:0000259" key="2">
    <source>
        <dbReference type="Pfam" id="PF12850"/>
    </source>
</evidence>
<dbReference type="InterPro" id="IPR053193">
    <property type="entry name" value="MetalloPDE_YfcE-like"/>
</dbReference>
<dbReference type="Pfam" id="PF12850">
    <property type="entry name" value="Metallophos_2"/>
    <property type="match status" value="1"/>
</dbReference>
<dbReference type="AlphaFoldDB" id="C8PI90"/>
<keyword evidence="4" id="KW-1185">Reference proteome</keyword>
<comment type="caution">
    <text evidence="3">The sequence shown here is derived from an EMBL/GenBank/DDBJ whole genome shotgun (WGS) entry which is preliminary data.</text>
</comment>
<feature type="domain" description="Calcineurin-like phosphoesterase" evidence="2">
    <location>
        <begin position="1"/>
        <end position="93"/>
    </location>
</feature>
<dbReference type="InterPro" id="IPR029052">
    <property type="entry name" value="Metallo-depent_PP-like"/>
</dbReference>
<comment type="similarity">
    <text evidence="1">Belongs to the metallophosphoesterase superfamily. YfcE family.</text>
</comment>